<reference evidence="1" key="1">
    <citation type="journal article" date="2015" name="Nature">
        <title>Complex archaea that bridge the gap between prokaryotes and eukaryotes.</title>
        <authorList>
            <person name="Spang A."/>
            <person name="Saw J.H."/>
            <person name="Jorgensen S.L."/>
            <person name="Zaremba-Niedzwiedzka K."/>
            <person name="Martijn J."/>
            <person name="Lind A.E."/>
            <person name="van Eijk R."/>
            <person name="Schleper C."/>
            <person name="Guy L."/>
            <person name="Ettema T.J."/>
        </authorList>
    </citation>
    <scope>NUCLEOTIDE SEQUENCE</scope>
</reference>
<proteinExistence type="predicted"/>
<dbReference type="EMBL" id="LAZR01037785">
    <property type="protein sequence ID" value="KKL21306.1"/>
    <property type="molecule type" value="Genomic_DNA"/>
</dbReference>
<protein>
    <submittedName>
        <fullName evidence="1">Uncharacterized protein</fullName>
    </submittedName>
</protein>
<gene>
    <name evidence="1" type="ORF">LCGC14_2446770</name>
</gene>
<name>A0A0F9DUG6_9ZZZZ</name>
<organism evidence="1">
    <name type="scientific">marine sediment metagenome</name>
    <dbReference type="NCBI Taxonomy" id="412755"/>
    <lineage>
        <taxon>unclassified sequences</taxon>
        <taxon>metagenomes</taxon>
        <taxon>ecological metagenomes</taxon>
    </lineage>
</organism>
<accession>A0A0F9DUG6</accession>
<feature type="non-terminal residue" evidence="1">
    <location>
        <position position="58"/>
    </location>
</feature>
<evidence type="ECO:0000313" key="1">
    <source>
        <dbReference type="EMBL" id="KKL21306.1"/>
    </source>
</evidence>
<sequence>MVFLGDGIPPGSFVFFLLGGNTMFDPCNAEQEDSVSSNGQKTGFALVYETRSEVLTGR</sequence>
<dbReference type="AlphaFoldDB" id="A0A0F9DUG6"/>
<comment type="caution">
    <text evidence="1">The sequence shown here is derived from an EMBL/GenBank/DDBJ whole genome shotgun (WGS) entry which is preliminary data.</text>
</comment>